<dbReference type="Proteomes" id="UP000011115">
    <property type="component" value="Unassembled WGS sequence"/>
</dbReference>
<evidence type="ECO:0000313" key="3">
    <source>
        <dbReference type="Proteomes" id="UP000011115"/>
    </source>
</evidence>
<dbReference type="HOGENOM" id="CLU_1931282_0_0_1"/>
<keyword evidence="3" id="KW-1185">Reference proteome</keyword>
<proteinExistence type="predicted"/>
<dbReference type="InParanoid" id="M1DYU3"/>
<reference evidence="3" key="1">
    <citation type="journal article" date="2011" name="Nature">
        <title>Genome sequence and analysis of the tuber crop potato.</title>
        <authorList>
            <consortium name="The Potato Genome Sequencing Consortium"/>
        </authorList>
    </citation>
    <scope>NUCLEOTIDE SEQUENCE [LARGE SCALE GENOMIC DNA]</scope>
    <source>
        <strain evidence="3">cv. DM1-3 516 R44</strain>
    </source>
</reference>
<accession>M1DYU3</accession>
<protein>
    <submittedName>
        <fullName evidence="2">Uncharacterized protein</fullName>
    </submittedName>
</protein>
<dbReference type="AlphaFoldDB" id="M1DYU3"/>
<dbReference type="PaxDb" id="4113-PGSC0003DMT400096606"/>
<name>M1DYU3_SOLTU</name>
<reference evidence="2" key="2">
    <citation type="submission" date="2015-06" db="UniProtKB">
        <authorList>
            <consortium name="EnsemblPlants"/>
        </authorList>
    </citation>
    <scope>IDENTIFICATION</scope>
    <source>
        <strain evidence="2">DM1-3 516 R44</strain>
    </source>
</reference>
<evidence type="ECO:0000313" key="2">
    <source>
        <dbReference type="EnsemblPlants" id="PGSC0003DMT400096606"/>
    </source>
</evidence>
<sequence>MQRRQALPNSIFAFNPPGDGRHPLHSPPPSAEHVQNPPSNPAQNPPTINLTALNPHHASVSYQAPPPPQVSIYDFSENIFTSVNSMSCHKLNEQYEVDADEFEDYDKKIMVPNLSSDSTKVTISRIQKRSE</sequence>
<feature type="region of interest" description="Disordered" evidence="1">
    <location>
        <begin position="1"/>
        <end position="65"/>
    </location>
</feature>
<dbReference type="EnsemblPlants" id="PGSC0003DMT400096606">
    <property type="protein sequence ID" value="PGSC0003DMT400096606"/>
    <property type="gene ID" value="PGSC0003DMG400046177"/>
</dbReference>
<organism evidence="2 3">
    <name type="scientific">Solanum tuberosum</name>
    <name type="common">Potato</name>
    <dbReference type="NCBI Taxonomy" id="4113"/>
    <lineage>
        <taxon>Eukaryota</taxon>
        <taxon>Viridiplantae</taxon>
        <taxon>Streptophyta</taxon>
        <taxon>Embryophyta</taxon>
        <taxon>Tracheophyta</taxon>
        <taxon>Spermatophyta</taxon>
        <taxon>Magnoliopsida</taxon>
        <taxon>eudicotyledons</taxon>
        <taxon>Gunneridae</taxon>
        <taxon>Pentapetalae</taxon>
        <taxon>asterids</taxon>
        <taxon>lamiids</taxon>
        <taxon>Solanales</taxon>
        <taxon>Solanaceae</taxon>
        <taxon>Solanoideae</taxon>
        <taxon>Solaneae</taxon>
        <taxon>Solanum</taxon>
    </lineage>
</organism>
<evidence type="ECO:0000256" key="1">
    <source>
        <dbReference type="SAM" id="MobiDB-lite"/>
    </source>
</evidence>
<dbReference type="Gramene" id="PGSC0003DMT400096606">
    <property type="protein sequence ID" value="PGSC0003DMT400096606"/>
    <property type="gene ID" value="PGSC0003DMG400046177"/>
</dbReference>